<evidence type="ECO:0000256" key="10">
    <source>
        <dbReference type="RuleBase" id="RU363039"/>
    </source>
</evidence>
<proteinExistence type="inferred from homology"/>
<keyword evidence="3 10" id="KW-0547">Nucleotide-binding</keyword>
<dbReference type="PANTHER" id="PTHR43326">
    <property type="entry name" value="METHIONYL-TRNA SYNTHETASE"/>
    <property type="match status" value="1"/>
</dbReference>
<evidence type="ECO:0000256" key="4">
    <source>
        <dbReference type="ARBA" id="ARBA00022840"/>
    </source>
</evidence>
<gene>
    <name evidence="13" type="ORF">CLODIP_2_CD08809</name>
</gene>
<evidence type="ECO:0000256" key="9">
    <source>
        <dbReference type="ARBA" id="ARBA00047364"/>
    </source>
</evidence>
<dbReference type="PANTHER" id="PTHR43326:SF1">
    <property type="entry name" value="METHIONINE--TRNA LIGASE, MITOCHONDRIAL"/>
    <property type="match status" value="1"/>
</dbReference>
<dbReference type="EC" id="6.1.1.10" evidence="1"/>
<dbReference type="EMBL" id="CADEPI010000003">
    <property type="protein sequence ID" value="CAB3360553.1"/>
    <property type="molecule type" value="Genomic_DNA"/>
</dbReference>
<name>A0A8S1C0F2_9INSE</name>
<evidence type="ECO:0000256" key="6">
    <source>
        <dbReference type="ARBA" id="ARBA00023146"/>
    </source>
</evidence>
<dbReference type="InterPro" id="IPR014758">
    <property type="entry name" value="Met-tRNA_synth"/>
</dbReference>
<dbReference type="InterPro" id="IPR014729">
    <property type="entry name" value="Rossmann-like_a/b/a_fold"/>
</dbReference>
<reference evidence="13 14" key="1">
    <citation type="submission" date="2020-04" db="EMBL/GenBank/DDBJ databases">
        <authorList>
            <person name="Alioto T."/>
            <person name="Alioto T."/>
            <person name="Gomez Garrido J."/>
        </authorList>
    </citation>
    <scope>NUCLEOTIDE SEQUENCE [LARGE SCALE GENOMIC DNA]</scope>
</reference>
<organism evidence="13 14">
    <name type="scientific">Cloeon dipterum</name>
    <dbReference type="NCBI Taxonomy" id="197152"/>
    <lineage>
        <taxon>Eukaryota</taxon>
        <taxon>Metazoa</taxon>
        <taxon>Ecdysozoa</taxon>
        <taxon>Arthropoda</taxon>
        <taxon>Hexapoda</taxon>
        <taxon>Insecta</taxon>
        <taxon>Pterygota</taxon>
        <taxon>Palaeoptera</taxon>
        <taxon>Ephemeroptera</taxon>
        <taxon>Pisciforma</taxon>
        <taxon>Baetidae</taxon>
        <taxon>Cloeon</taxon>
    </lineage>
</organism>
<dbReference type="PRINTS" id="PR01041">
    <property type="entry name" value="TRNASYNTHMET"/>
</dbReference>
<dbReference type="GO" id="GO:0005739">
    <property type="term" value="C:mitochondrion"/>
    <property type="evidence" value="ECO:0007669"/>
    <property type="project" value="UniProtKB-ARBA"/>
</dbReference>
<evidence type="ECO:0000313" key="14">
    <source>
        <dbReference type="Proteomes" id="UP000494165"/>
    </source>
</evidence>
<dbReference type="InterPro" id="IPR015413">
    <property type="entry name" value="Methionyl/Leucyl_tRNA_Synth"/>
</dbReference>
<dbReference type="InterPro" id="IPR041872">
    <property type="entry name" value="Anticodon_Met"/>
</dbReference>
<evidence type="ECO:0000256" key="8">
    <source>
        <dbReference type="ARBA" id="ARBA00030331"/>
    </source>
</evidence>
<comment type="catalytic activity">
    <reaction evidence="9">
        <text>tRNA(Met) + L-methionine + ATP = L-methionyl-tRNA(Met) + AMP + diphosphate</text>
        <dbReference type="Rhea" id="RHEA:13481"/>
        <dbReference type="Rhea" id="RHEA-COMP:9667"/>
        <dbReference type="Rhea" id="RHEA-COMP:9698"/>
        <dbReference type="ChEBI" id="CHEBI:30616"/>
        <dbReference type="ChEBI" id="CHEBI:33019"/>
        <dbReference type="ChEBI" id="CHEBI:57844"/>
        <dbReference type="ChEBI" id="CHEBI:78442"/>
        <dbReference type="ChEBI" id="CHEBI:78530"/>
        <dbReference type="ChEBI" id="CHEBI:456215"/>
        <dbReference type="EC" id="6.1.1.10"/>
    </reaction>
</comment>
<dbReference type="AlphaFoldDB" id="A0A8S1C0F2"/>
<dbReference type="NCBIfam" id="TIGR00398">
    <property type="entry name" value="metG"/>
    <property type="match status" value="1"/>
</dbReference>
<dbReference type="InterPro" id="IPR033911">
    <property type="entry name" value="MetRS_core"/>
</dbReference>
<comment type="caution">
    <text evidence="13">The sequence shown here is derived from an EMBL/GenBank/DDBJ whole genome shotgun (WGS) entry which is preliminary data.</text>
</comment>
<dbReference type="SUPFAM" id="SSF52374">
    <property type="entry name" value="Nucleotidylyl transferase"/>
    <property type="match status" value="1"/>
</dbReference>
<dbReference type="CDD" id="cd00814">
    <property type="entry name" value="MetRS_core"/>
    <property type="match status" value="1"/>
</dbReference>
<dbReference type="Proteomes" id="UP000494165">
    <property type="component" value="Unassembled WGS sequence"/>
</dbReference>
<evidence type="ECO:0000256" key="3">
    <source>
        <dbReference type="ARBA" id="ARBA00022741"/>
    </source>
</evidence>
<dbReference type="OrthoDB" id="24670at2759"/>
<sequence>MERILQKVAKCRWSRLAASRRPLSTSNFFITTPIFYVNASPHIGHLYTSLVADAAQRFQHLLTKNVSFLSTGTDEHGSKVEKAAGKMDTQQYCDQISSQYVEMLSMYSVDYSNFVRTTSLEHKKAVHVFWKRLNDRNFIYTGEYSGWYCEADEAFVPETRTEKLADGSRVSAESGRPVDWTCEQNFLFRMSAVQSDFSHWLKDPSVVQPSKFHSLVQLWVQEGFHDVSITRPSHRVPWGIPVPENPQHSIYVWMDALVNYLTVAGFPDNLQNWPVDVHVVGKDILRFHAILWPSLLIAAGLEPPRQIQCHSHWKVDGEKMSKSRGNVIDPRGQIGSTLTHEGLRYFLLREGTNHSDANFSQAKAMNILNAELAGKLGNLLNRCTGKSLNPKQIWPSFVEAAVEAQEVAPLIAALKELPAKAKQHYAAFNFYKAVDEVILVLQAANKFFEDQKPWTLARDSAEIKSILSLTFETLRVVGIVLQPVIPKLTARLLDRISVPLEKRFWDDLEQFLWDGVKTEQPLKSEKLTLFPRLGDGK</sequence>
<dbReference type="GO" id="GO:0006431">
    <property type="term" value="P:methionyl-tRNA aminoacylation"/>
    <property type="evidence" value="ECO:0007669"/>
    <property type="project" value="InterPro"/>
</dbReference>
<protein>
    <recommendedName>
        <fullName evidence="7">Methionine--tRNA ligase, mitochondrial</fullName>
        <ecNumber evidence="1">6.1.1.10</ecNumber>
    </recommendedName>
    <alternativeName>
        <fullName evidence="8">Mitochondrial methionyl-tRNA synthetase</fullName>
    </alternativeName>
</protein>
<evidence type="ECO:0000256" key="7">
    <source>
        <dbReference type="ARBA" id="ARBA00026124"/>
    </source>
</evidence>
<evidence type="ECO:0000259" key="12">
    <source>
        <dbReference type="Pfam" id="PF19303"/>
    </source>
</evidence>
<keyword evidence="2 10" id="KW-0436">Ligase</keyword>
<feature type="domain" description="Methionyl/Leucyl tRNA synthetase" evidence="11">
    <location>
        <begin position="29"/>
        <end position="383"/>
    </location>
</feature>
<dbReference type="Gene3D" id="2.170.220.10">
    <property type="match status" value="1"/>
</dbReference>
<dbReference type="Pfam" id="PF09334">
    <property type="entry name" value="tRNA-synt_1g"/>
    <property type="match status" value="1"/>
</dbReference>
<keyword evidence="6 10" id="KW-0030">Aminoacyl-tRNA synthetase</keyword>
<dbReference type="Gene3D" id="1.10.730.10">
    <property type="entry name" value="Isoleucyl-tRNA Synthetase, Domain 1"/>
    <property type="match status" value="1"/>
</dbReference>
<dbReference type="SUPFAM" id="SSF47323">
    <property type="entry name" value="Anticodon-binding domain of a subclass of class I aminoacyl-tRNA synthetases"/>
    <property type="match status" value="1"/>
</dbReference>
<keyword evidence="5 10" id="KW-0648">Protein biosynthesis</keyword>
<dbReference type="InterPro" id="IPR009080">
    <property type="entry name" value="tRNAsynth_Ia_anticodon-bd"/>
</dbReference>
<dbReference type="GO" id="GO:0004825">
    <property type="term" value="F:methionine-tRNA ligase activity"/>
    <property type="evidence" value="ECO:0007669"/>
    <property type="project" value="UniProtKB-EC"/>
</dbReference>
<dbReference type="FunFam" id="2.170.220.10:FF:000001">
    <property type="entry name" value="methionine--tRNA ligase, mitochondrial"/>
    <property type="match status" value="1"/>
</dbReference>
<evidence type="ECO:0000256" key="5">
    <source>
        <dbReference type="ARBA" id="ARBA00022917"/>
    </source>
</evidence>
<evidence type="ECO:0000256" key="2">
    <source>
        <dbReference type="ARBA" id="ARBA00022598"/>
    </source>
</evidence>
<dbReference type="Pfam" id="PF19303">
    <property type="entry name" value="Anticodon_3"/>
    <property type="match status" value="1"/>
</dbReference>
<keyword evidence="14" id="KW-1185">Reference proteome</keyword>
<evidence type="ECO:0000256" key="1">
    <source>
        <dbReference type="ARBA" id="ARBA00012838"/>
    </source>
</evidence>
<comment type="similarity">
    <text evidence="10">Belongs to the class-I aminoacyl-tRNA synthetase family.</text>
</comment>
<dbReference type="CDD" id="cd07957">
    <property type="entry name" value="Anticodon_Ia_Met"/>
    <property type="match status" value="1"/>
</dbReference>
<dbReference type="InterPro" id="IPR023457">
    <property type="entry name" value="Met-tRNA_synth_2"/>
</dbReference>
<dbReference type="Gene3D" id="3.40.50.620">
    <property type="entry name" value="HUPs"/>
    <property type="match status" value="1"/>
</dbReference>
<evidence type="ECO:0000259" key="11">
    <source>
        <dbReference type="Pfam" id="PF09334"/>
    </source>
</evidence>
<accession>A0A8S1C0F2</accession>
<feature type="domain" description="Methionyl-tRNA synthetase anticodon-binding" evidence="12">
    <location>
        <begin position="405"/>
        <end position="510"/>
    </location>
</feature>
<dbReference type="GO" id="GO:0005524">
    <property type="term" value="F:ATP binding"/>
    <property type="evidence" value="ECO:0007669"/>
    <property type="project" value="UniProtKB-KW"/>
</dbReference>
<keyword evidence="4 10" id="KW-0067">ATP-binding</keyword>
<evidence type="ECO:0000313" key="13">
    <source>
        <dbReference type="EMBL" id="CAB3360553.1"/>
    </source>
</evidence>